<evidence type="ECO:0000313" key="4">
    <source>
        <dbReference type="Proteomes" id="UP000321947"/>
    </source>
</evidence>
<evidence type="ECO:0000313" key="3">
    <source>
        <dbReference type="Proteomes" id="UP000321393"/>
    </source>
</evidence>
<dbReference type="EMBL" id="SSTD01002424">
    <property type="protein sequence ID" value="TYK27836.1"/>
    <property type="molecule type" value="Genomic_DNA"/>
</dbReference>
<sequence length="300" mass="34378">MVDSGETHNFITEAEARRLRLRWEKDSERMKVTFCVPEKYQGLTYIPAPFRGGGFQPLKPLKESCSLRPSNSDDSANSYYITPPLFQWKKRSILNEILIPKARLKLQTLFPFLYVTMLVYPSAKSDLARGRWKGIVIRVTSSTSNFKNRGRQRVVAPYLYRLSSKSLLLLFLLERGLAGFFFSFIRFSSHLKTNPKMKISLEGFKALSKGDRRTNQDRRAIIVSERIARGSKISPNPVSVADATEKELLSEKGAQGKKESAREFFHSHFPRFKEFEKKLRIKGAQPENGLRSSCCLTPED</sequence>
<accession>A0A5D3DVR6</accession>
<reference evidence="3 4" key="1">
    <citation type="submission" date="2019-08" db="EMBL/GenBank/DDBJ databases">
        <title>Draft genome sequences of two oriental melons (Cucumis melo L. var makuwa).</title>
        <authorList>
            <person name="Kwon S.-Y."/>
        </authorList>
    </citation>
    <scope>NUCLEOTIDE SEQUENCE [LARGE SCALE GENOMIC DNA]</scope>
    <source>
        <strain evidence="4">cv. Chang Bougi</strain>
        <strain evidence="3">cv. SW 3</strain>
        <tissue evidence="2">Leaf</tissue>
    </source>
</reference>
<name>A0A5D3DVR6_CUCMM</name>
<dbReference type="Proteomes" id="UP000321947">
    <property type="component" value="Unassembled WGS sequence"/>
</dbReference>
<proteinExistence type="predicted"/>
<dbReference type="AlphaFoldDB" id="A0A5D3DVR6"/>
<dbReference type="EMBL" id="SSTE01000806">
    <property type="protein sequence ID" value="KAA0066686.1"/>
    <property type="molecule type" value="Genomic_DNA"/>
</dbReference>
<organism evidence="2 4">
    <name type="scientific">Cucumis melo var. makuwa</name>
    <name type="common">Oriental melon</name>
    <dbReference type="NCBI Taxonomy" id="1194695"/>
    <lineage>
        <taxon>Eukaryota</taxon>
        <taxon>Viridiplantae</taxon>
        <taxon>Streptophyta</taxon>
        <taxon>Embryophyta</taxon>
        <taxon>Tracheophyta</taxon>
        <taxon>Spermatophyta</taxon>
        <taxon>Magnoliopsida</taxon>
        <taxon>eudicotyledons</taxon>
        <taxon>Gunneridae</taxon>
        <taxon>Pentapetalae</taxon>
        <taxon>rosids</taxon>
        <taxon>fabids</taxon>
        <taxon>Cucurbitales</taxon>
        <taxon>Cucurbitaceae</taxon>
        <taxon>Benincaseae</taxon>
        <taxon>Cucumis</taxon>
    </lineage>
</organism>
<evidence type="ECO:0000313" key="2">
    <source>
        <dbReference type="EMBL" id="TYK27836.1"/>
    </source>
</evidence>
<evidence type="ECO:0000313" key="1">
    <source>
        <dbReference type="EMBL" id="KAA0066686.1"/>
    </source>
</evidence>
<protein>
    <submittedName>
        <fullName evidence="2">Uncharacterized protein</fullName>
    </submittedName>
</protein>
<gene>
    <name evidence="2" type="ORF">E5676_scaffold384G00080</name>
    <name evidence="1" type="ORF">E6C27_scaffold271G00140</name>
</gene>
<dbReference type="Proteomes" id="UP000321393">
    <property type="component" value="Unassembled WGS sequence"/>
</dbReference>
<comment type="caution">
    <text evidence="2">The sequence shown here is derived from an EMBL/GenBank/DDBJ whole genome shotgun (WGS) entry which is preliminary data.</text>
</comment>